<proteinExistence type="predicted"/>
<reference evidence="4 5" key="1">
    <citation type="journal article" date="2005" name="J. Virol.">
        <title>Genome of deerpox virus.</title>
        <authorList>
            <person name="Afonso C.L."/>
            <person name="Delhon G."/>
            <person name="Tulman E.R."/>
            <person name="Lu Z."/>
            <person name="Zsak A."/>
            <person name="Becerra V.M."/>
            <person name="Zsak L."/>
            <person name="Kutish G.F."/>
            <person name="Rock D.L."/>
        </authorList>
    </citation>
    <scope>NUCLEOTIDE SEQUENCE [LARGE SCALE GENOMIC DNA]</scope>
    <source>
        <strain evidence="4">W-1170-84</strain>
    </source>
</reference>
<keyword evidence="2" id="KW-0946">Virion</keyword>
<dbReference type="Pfam" id="PF04580">
    <property type="entry name" value="Pox_D3"/>
    <property type="match status" value="1"/>
</dbReference>
<protein>
    <submittedName>
        <fullName evidence="4">Virion protein</fullName>
    </submittedName>
</protein>
<accession>Q08F92</accession>
<evidence type="ECO:0000256" key="2">
    <source>
        <dbReference type="ARBA" id="ARBA00022844"/>
    </source>
</evidence>
<dbReference type="InterPro" id="IPR007660">
    <property type="entry name" value="Poxvirus_D3"/>
</dbReference>
<comment type="subcellular location">
    <subcellularLocation>
        <location evidence="1">Virion</location>
    </subcellularLocation>
</comment>
<comment type="function">
    <text evidence="3">Late protein which is part of a large complex required for early virion morphogenesis. This complex participates in the formation of virosomes and the incorporation of virosomal contents into nascent immature virions.</text>
</comment>
<evidence type="ECO:0000313" key="4">
    <source>
        <dbReference type="EMBL" id="ABI99074.1"/>
    </source>
</evidence>
<name>Q08F92_DPV84</name>
<evidence type="ECO:0000256" key="1">
    <source>
        <dbReference type="ARBA" id="ARBA00004328"/>
    </source>
</evidence>
<dbReference type="GO" id="GO:0044423">
    <property type="term" value="C:virion component"/>
    <property type="evidence" value="ECO:0007669"/>
    <property type="project" value="UniProtKB-KW"/>
</dbReference>
<evidence type="ECO:0000313" key="5">
    <source>
        <dbReference type="Proteomes" id="UP000162522"/>
    </source>
</evidence>
<dbReference type="EMBL" id="AY689437">
    <property type="protein sequence ID" value="ABI99074.1"/>
    <property type="molecule type" value="Genomic_DNA"/>
</dbReference>
<organism evidence="4 5">
    <name type="scientific">Deerpox virus (strain W-1170-84)</name>
    <name type="common">DPV</name>
    <dbReference type="NCBI Taxonomy" id="305676"/>
    <lineage>
        <taxon>Viruses</taxon>
        <taxon>Varidnaviria</taxon>
        <taxon>Bamfordvirae</taxon>
        <taxon>Nucleocytoviricota</taxon>
        <taxon>Pokkesviricetes</taxon>
        <taxon>Chitovirales</taxon>
        <taxon>Poxviridae</taxon>
        <taxon>Chordopoxvirinae</taxon>
        <taxon>Cervidpoxvirus</taxon>
        <taxon>Cervidpoxvirus muledeerpox</taxon>
        <taxon>Mule deerpox virus</taxon>
    </lineage>
</organism>
<organismHost>
    <name type="scientific">Odocoileus hemionus</name>
    <name type="common">Mule deer</name>
    <name type="synonym">Cervus hemionus</name>
    <dbReference type="NCBI Taxonomy" id="9872"/>
</organismHost>
<gene>
    <name evidence="4" type="ORF">DpV84gp089</name>
</gene>
<sequence length="248" mass="29661">MIDFNISIINDDRLYPRFNNYENNIFLLIGNHNEFINNILKIIKKYPMFFCEYEVYPDELGTLNLNLSKSSHYIKTKPVTVEEFISMGNNMDWCSELEIIKILDSLEKILIYDIVYYNILKWKRILVIQCPQIKNILYESFMTNPFIVSENKDIFNNLILCSSINYMFYNIEQSSFKNLLDHINYTTGMKAINIITKNNPDTINIIKSCYDRNKFRAFAYAWFNSQINNNILENEKVERQFEELYKLI</sequence>
<evidence type="ECO:0000256" key="3">
    <source>
        <dbReference type="ARBA" id="ARBA00024939"/>
    </source>
</evidence>
<dbReference type="Proteomes" id="UP000162522">
    <property type="component" value="Segment"/>
</dbReference>